<keyword evidence="4 5" id="KW-0472">Membrane</keyword>
<comment type="subcellular location">
    <subcellularLocation>
        <location evidence="1">Membrane</location>
    </subcellularLocation>
</comment>
<dbReference type="PANTHER" id="PTHR11863">
    <property type="entry name" value="STEROL DESATURASE"/>
    <property type="match status" value="1"/>
</dbReference>
<sequence length="308" mass="35435">MDAFSPFKGNGTSLFNSDALVPNPVRYPIYHIQAPSLIPGLKDNYLALLAPIVAYWAYSLFFYVLDLDIFEWPSKYRIHESEEMRSKNLASPWDVFLAVVFQHVVQTVLGVFWLDESGKNTRNHLEDMRQLSMQVSWIIINLLGHDRGSAFLQASGQKMIPWLYWWGIPIVQFLFAIFIIDTWQYFIHRAMHINKTLYKYLHSVHHRLYVPYAYGALYNNPLEGFIMDSLGAAISEYLSGSTNRQATVLFVLSTLKTVDDHCGYRLPWDPFQILCRNNADYHDIHHQALSTTLANLGSSVGTSYSARV</sequence>
<feature type="transmembrane region" description="Helical" evidence="5">
    <location>
        <begin position="95"/>
        <end position="114"/>
    </location>
</feature>
<dbReference type="InterPro" id="IPR006694">
    <property type="entry name" value="Fatty_acid_hydroxylase"/>
</dbReference>
<proteinExistence type="predicted"/>
<dbReference type="Pfam" id="PF04116">
    <property type="entry name" value="FA_hydroxylase"/>
    <property type="match status" value="1"/>
</dbReference>
<feature type="transmembrane region" description="Helical" evidence="5">
    <location>
        <begin position="45"/>
        <end position="65"/>
    </location>
</feature>
<dbReference type="GO" id="GO:0016020">
    <property type="term" value="C:membrane"/>
    <property type="evidence" value="ECO:0007669"/>
    <property type="project" value="UniProtKB-SubCell"/>
</dbReference>
<accession>A0AAV5AD51</accession>
<evidence type="ECO:0000256" key="5">
    <source>
        <dbReference type="SAM" id="Phobius"/>
    </source>
</evidence>
<gene>
    <name evidence="7" type="ORF">Clacol_005636</name>
</gene>
<keyword evidence="3 5" id="KW-1133">Transmembrane helix</keyword>
<name>A0AAV5AD51_9AGAM</name>
<reference evidence="7" key="1">
    <citation type="submission" date="2021-10" db="EMBL/GenBank/DDBJ databases">
        <title>De novo Genome Assembly of Clathrus columnatus (Basidiomycota, Fungi) Using Illumina and Nanopore Sequence Data.</title>
        <authorList>
            <person name="Ogiso-Tanaka E."/>
            <person name="Itagaki H."/>
            <person name="Hosoya T."/>
            <person name="Hosaka K."/>
        </authorList>
    </citation>
    <scope>NUCLEOTIDE SEQUENCE</scope>
    <source>
        <strain evidence="7">MO-923</strain>
    </source>
</reference>
<evidence type="ECO:0000256" key="3">
    <source>
        <dbReference type="ARBA" id="ARBA00022989"/>
    </source>
</evidence>
<keyword evidence="8" id="KW-1185">Reference proteome</keyword>
<evidence type="ECO:0000256" key="4">
    <source>
        <dbReference type="ARBA" id="ARBA00023136"/>
    </source>
</evidence>
<evidence type="ECO:0000259" key="6">
    <source>
        <dbReference type="Pfam" id="PF04116"/>
    </source>
</evidence>
<protein>
    <recommendedName>
        <fullName evidence="6">Fatty acid hydroxylase domain-containing protein</fullName>
    </recommendedName>
</protein>
<dbReference type="GO" id="GO:0005506">
    <property type="term" value="F:iron ion binding"/>
    <property type="evidence" value="ECO:0007669"/>
    <property type="project" value="InterPro"/>
</dbReference>
<organism evidence="7 8">
    <name type="scientific">Clathrus columnatus</name>
    <dbReference type="NCBI Taxonomy" id="1419009"/>
    <lineage>
        <taxon>Eukaryota</taxon>
        <taxon>Fungi</taxon>
        <taxon>Dikarya</taxon>
        <taxon>Basidiomycota</taxon>
        <taxon>Agaricomycotina</taxon>
        <taxon>Agaricomycetes</taxon>
        <taxon>Phallomycetidae</taxon>
        <taxon>Phallales</taxon>
        <taxon>Clathraceae</taxon>
        <taxon>Clathrus</taxon>
    </lineage>
</organism>
<keyword evidence="2 5" id="KW-0812">Transmembrane</keyword>
<dbReference type="GO" id="GO:0008610">
    <property type="term" value="P:lipid biosynthetic process"/>
    <property type="evidence" value="ECO:0007669"/>
    <property type="project" value="InterPro"/>
</dbReference>
<dbReference type="AlphaFoldDB" id="A0AAV5AD51"/>
<evidence type="ECO:0000256" key="1">
    <source>
        <dbReference type="ARBA" id="ARBA00004370"/>
    </source>
</evidence>
<dbReference type="EMBL" id="BPWL01000006">
    <property type="protein sequence ID" value="GJJ11403.1"/>
    <property type="molecule type" value="Genomic_DNA"/>
</dbReference>
<evidence type="ECO:0000256" key="2">
    <source>
        <dbReference type="ARBA" id="ARBA00022692"/>
    </source>
</evidence>
<evidence type="ECO:0000313" key="8">
    <source>
        <dbReference type="Proteomes" id="UP001050691"/>
    </source>
</evidence>
<feature type="transmembrane region" description="Helical" evidence="5">
    <location>
        <begin position="164"/>
        <end position="186"/>
    </location>
</feature>
<comment type="caution">
    <text evidence="7">The sequence shown here is derived from an EMBL/GenBank/DDBJ whole genome shotgun (WGS) entry which is preliminary data.</text>
</comment>
<dbReference type="Proteomes" id="UP001050691">
    <property type="component" value="Unassembled WGS sequence"/>
</dbReference>
<evidence type="ECO:0000313" key="7">
    <source>
        <dbReference type="EMBL" id="GJJ11403.1"/>
    </source>
</evidence>
<dbReference type="InterPro" id="IPR050307">
    <property type="entry name" value="Sterol_Desaturase_Related"/>
</dbReference>
<feature type="domain" description="Fatty acid hydroxylase" evidence="6">
    <location>
        <begin position="173"/>
        <end position="298"/>
    </location>
</feature>
<dbReference type="GO" id="GO:0016491">
    <property type="term" value="F:oxidoreductase activity"/>
    <property type="evidence" value="ECO:0007669"/>
    <property type="project" value="InterPro"/>
</dbReference>